<gene>
    <name evidence="4" type="ORF">EPJ79_02975</name>
</gene>
<evidence type="ECO:0000256" key="2">
    <source>
        <dbReference type="ARBA" id="ARBA00022679"/>
    </source>
</evidence>
<dbReference type="Pfam" id="PF03808">
    <property type="entry name" value="Glyco_tran_WecG"/>
    <property type="match status" value="1"/>
</dbReference>
<keyword evidence="3" id="KW-0812">Transmembrane</keyword>
<proteinExistence type="predicted"/>
<name>A0A5C8DCP9_9SPIR</name>
<evidence type="ECO:0000256" key="1">
    <source>
        <dbReference type="ARBA" id="ARBA00022676"/>
    </source>
</evidence>
<dbReference type="EMBL" id="SAXU01000001">
    <property type="protein sequence ID" value="TXJ21702.1"/>
    <property type="molecule type" value="Genomic_DNA"/>
</dbReference>
<dbReference type="PANTHER" id="PTHR34136">
    <property type="match status" value="1"/>
</dbReference>
<evidence type="ECO:0000256" key="3">
    <source>
        <dbReference type="SAM" id="Phobius"/>
    </source>
</evidence>
<evidence type="ECO:0000313" key="5">
    <source>
        <dbReference type="Proteomes" id="UP000324638"/>
    </source>
</evidence>
<evidence type="ECO:0000313" key="4">
    <source>
        <dbReference type="EMBL" id="TXJ21702.1"/>
    </source>
</evidence>
<reference evidence="4 5" key="1">
    <citation type="journal article" date="1992" name="Lakartidningen">
        <title>[Penicillin V and not amoxicillin is the first choice preparation in acute otitis].</title>
        <authorList>
            <person name="Kamme C."/>
            <person name="Lundgren K."/>
            <person name="Prellner K."/>
        </authorList>
    </citation>
    <scope>NUCLEOTIDE SEQUENCE [LARGE SCALE GENOMIC DNA]</scope>
    <source>
        <strain evidence="4 5">513A</strain>
    </source>
</reference>
<dbReference type="InterPro" id="IPR004629">
    <property type="entry name" value="WecG_TagA_CpsF"/>
</dbReference>
<accession>A0A5C8DCP9</accession>
<sequence>MESKSILGVRIDNFNNNFEDILERLKNKENALIVTLDIHQLLRVRSNKKLKETVNNASLVIASHHTIAKGYNFIHKEKLEYMKDFIFFSNILSYMDKKKMSMFLFGNEEKYFFSILEKIKKIYPNITNIGSFENTKNKTELEKAFIGLKKIDPNMLLIYMPFKKSLYWFSDNKENLKVKLCVPVSRPLDGFAGKTESPNRDILESNKEEIFYLKKNIFRIFLYFDYIFFWILVLFEKLTLNKNKK</sequence>
<keyword evidence="3" id="KW-1133">Transmembrane helix</keyword>
<keyword evidence="3" id="KW-0472">Membrane</keyword>
<organism evidence="4 5">
    <name type="scientific">Brachyspira aalborgi</name>
    <dbReference type="NCBI Taxonomy" id="29522"/>
    <lineage>
        <taxon>Bacteria</taxon>
        <taxon>Pseudomonadati</taxon>
        <taxon>Spirochaetota</taxon>
        <taxon>Spirochaetia</taxon>
        <taxon>Brachyspirales</taxon>
        <taxon>Brachyspiraceae</taxon>
        <taxon>Brachyspira</taxon>
    </lineage>
</organism>
<comment type="caution">
    <text evidence="4">The sequence shown here is derived from an EMBL/GenBank/DDBJ whole genome shotgun (WGS) entry which is preliminary data.</text>
</comment>
<dbReference type="PANTHER" id="PTHR34136:SF1">
    <property type="entry name" value="UDP-N-ACETYL-D-MANNOSAMINURONIC ACID TRANSFERASE"/>
    <property type="match status" value="1"/>
</dbReference>
<dbReference type="Proteomes" id="UP000324638">
    <property type="component" value="Unassembled WGS sequence"/>
</dbReference>
<dbReference type="GO" id="GO:0016758">
    <property type="term" value="F:hexosyltransferase activity"/>
    <property type="evidence" value="ECO:0007669"/>
    <property type="project" value="TreeGrafter"/>
</dbReference>
<keyword evidence="1" id="KW-0328">Glycosyltransferase</keyword>
<dbReference type="AlphaFoldDB" id="A0A5C8DCP9"/>
<keyword evidence="2 4" id="KW-0808">Transferase</keyword>
<protein>
    <submittedName>
        <fullName evidence="4">UDP-N-acetyl-D-mannosamine transferase</fullName>
    </submittedName>
</protein>
<feature type="transmembrane region" description="Helical" evidence="3">
    <location>
        <begin position="217"/>
        <end position="235"/>
    </location>
</feature>